<dbReference type="GO" id="GO:0004348">
    <property type="term" value="F:glucosylceramidase activity"/>
    <property type="evidence" value="ECO:0007669"/>
    <property type="project" value="InterPro"/>
</dbReference>
<proteinExistence type="inferred from homology"/>
<gene>
    <name evidence="7" type="ORF">K8V82_03565</name>
</gene>
<dbReference type="InterPro" id="IPR017853">
    <property type="entry name" value="GH"/>
</dbReference>
<evidence type="ECO:0000313" key="7">
    <source>
        <dbReference type="EMBL" id="HJF93850.1"/>
    </source>
</evidence>
<evidence type="ECO:0000256" key="1">
    <source>
        <dbReference type="ARBA" id="ARBA00005382"/>
    </source>
</evidence>
<evidence type="ECO:0000256" key="2">
    <source>
        <dbReference type="ARBA" id="ARBA00022729"/>
    </source>
</evidence>
<protein>
    <submittedName>
        <fullName evidence="7">Glucosylceramidase</fullName>
    </submittedName>
</protein>
<sequence>MRLYMTESPEKIYPDKKMEVYDFVPEDGTENEVVNLYPGLTYQTMEGFGGAVTDAAGYVFSMMDKDQKEELLDMYFGEEGMHYNRVRLHMDSCDFSTRLYSAVEDEEDENLDTFSFAHTEKYMIPLLEAAQQRAGKKLKVMLSAWSPPEFMKTNGSRIGGGSLKKEYYSRWAKYLCRYIEEFEKRGYEVERMSIQNEPAAVQTWDSCVYTVEEEKEFLRDHLCPEMKKRGLEHVEIFGWDHNKERLFERASGLIDKETDDMITGLAFHWYSGDHFEALDLVRQMYPDKKLILSESCLEFGKYDKDMETENAIRLSHDMIGNLNHGMQAFYDWNILLDGEGGPNHQNNFCDSPYLYHEDEKRLEERRICRYYWHFAHFIEAGAVRIAHTRYTEKLDVTAWRNPSGDIVCIFMNKSDEKLPAVIRMEGELCRISLEPRAIASCVIKNSGKKEKEA</sequence>
<dbReference type="GO" id="GO:0006680">
    <property type="term" value="P:glucosylceramide catabolic process"/>
    <property type="evidence" value="ECO:0007669"/>
    <property type="project" value="TreeGrafter"/>
</dbReference>
<organism evidence="7 8">
    <name type="scientific">Lachnoclostridium phocaeense</name>
    <dbReference type="NCBI Taxonomy" id="1871021"/>
    <lineage>
        <taxon>Bacteria</taxon>
        <taxon>Bacillati</taxon>
        <taxon>Bacillota</taxon>
        <taxon>Clostridia</taxon>
        <taxon>Lachnospirales</taxon>
        <taxon>Lachnospiraceae</taxon>
    </lineage>
</organism>
<dbReference type="Gene3D" id="3.20.20.80">
    <property type="entry name" value="Glycosidases"/>
    <property type="match status" value="1"/>
</dbReference>
<dbReference type="PANTHER" id="PTHR11069">
    <property type="entry name" value="GLUCOSYLCERAMIDASE"/>
    <property type="match status" value="1"/>
</dbReference>
<dbReference type="PRINTS" id="PR00843">
    <property type="entry name" value="GLHYDRLASE30"/>
</dbReference>
<comment type="similarity">
    <text evidence="1 4">Belongs to the glycosyl hydrolase 30 family.</text>
</comment>
<evidence type="ECO:0000259" key="6">
    <source>
        <dbReference type="Pfam" id="PF17189"/>
    </source>
</evidence>
<dbReference type="Gene3D" id="2.60.40.1180">
    <property type="entry name" value="Golgi alpha-mannosidase II"/>
    <property type="match status" value="1"/>
</dbReference>
<evidence type="ECO:0000256" key="3">
    <source>
        <dbReference type="ARBA" id="ARBA00022801"/>
    </source>
</evidence>
<evidence type="ECO:0000313" key="8">
    <source>
        <dbReference type="Proteomes" id="UP000769156"/>
    </source>
</evidence>
<reference evidence="7" key="2">
    <citation type="submission" date="2021-09" db="EMBL/GenBank/DDBJ databases">
        <authorList>
            <person name="Gilroy R."/>
        </authorList>
    </citation>
    <scope>NUCLEOTIDE SEQUENCE</scope>
    <source>
        <strain evidence="7">ChiSjej5B23-16112</strain>
    </source>
</reference>
<dbReference type="InterPro" id="IPR013780">
    <property type="entry name" value="Glyco_hydro_b"/>
</dbReference>
<keyword evidence="2" id="KW-0732">Signal</keyword>
<dbReference type="EMBL" id="DYVY01000058">
    <property type="protein sequence ID" value="HJF93850.1"/>
    <property type="molecule type" value="Genomic_DNA"/>
</dbReference>
<evidence type="ECO:0000256" key="4">
    <source>
        <dbReference type="RuleBase" id="RU361188"/>
    </source>
</evidence>
<dbReference type="InterPro" id="IPR033453">
    <property type="entry name" value="Glyco_hydro_30_TIM-barrel"/>
</dbReference>
<dbReference type="GO" id="GO:0016020">
    <property type="term" value="C:membrane"/>
    <property type="evidence" value="ECO:0007669"/>
    <property type="project" value="GOC"/>
</dbReference>
<reference evidence="7" key="1">
    <citation type="journal article" date="2021" name="PeerJ">
        <title>Extensive microbial diversity within the chicken gut microbiome revealed by metagenomics and culture.</title>
        <authorList>
            <person name="Gilroy R."/>
            <person name="Ravi A."/>
            <person name="Getino M."/>
            <person name="Pursley I."/>
            <person name="Horton D.L."/>
            <person name="Alikhan N.F."/>
            <person name="Baker D."/>
            <person name="Gharbi K."/>
            <person name="Hall N."/>
            <person name="Watson M."/>
            <person name="Adriaenssens E.M."/>
            <person name="Foster-Nyarko E."/>
            <person name="Jarju S."/>
            <person name="Secka A."/>
            <person name="Antonio M."/>
            <person name="Oren A."/>
            <person name="Chaudhuri R.R."/>
            <person name="La Ragione R."/>
            <person name="Hildebrand F."/>
            <person name="Pallen M.J."/>
        </authorList>
    </citation>
    <scope>NUCLEOTIDE SEQUENCE</scope>
    <source>
        <strain evidence="7">ChiSjej5B23-16112</strain>
    </source>
</reference>
<dbReference type="PANTHER" id="PTHR11069:SF23">
    <property type="entry name" value="LYSOSOMAL ACID GLUCOSYLCERAMIDASE"/>
    <property type="match status" value="1"/>
</dbReference>
<accession>A0A921LDE3</accession>
<feature type="domain" description="Glycosyl hydrolase family 30 beta sandwich" evidence="6">
    <location>
        <begin position="381"/>
        <end position="440"/>
    </location>
</feature>
<evidence type="ECO:0000259" key="5">
    <source>
        <dbReference type="Pfam" id="PF02055"/>
    </source>
</evidence>
<name>A0A921LDE3_9FIRM</name>
<dbReference type="Proteomes" id="UP000769156">
    <property type="component" value="Unassembled WGS sequence"/>
</dbReference>
<dbReference type="Pfam" id="PF02055">
    <property type="entry name" value="Glyco_hydro_30"/>
    <property type="match status" value="1"/>
</dbReference>
<feature type="domain" description="Glycosyl hydrolase family 30 TIM-barrel" evidence="5">
    <location>
        <begin position="46"/>
        <end position="378"/>
    </location>
</feature>
<keyword evidence="4" id="KW-0326">Glycosidase</keyword>
<comment type="caution">
    <text evidence="7">The sequence shown here is derived from an EMBL/GenBank/DDBJ whole genome shotgun (WGS) entry which is preliminary data.</text>
</comment>
<dbReference type="SUPFAM" id="SSF51445">
    <property type="entry name" value="(Trans)glycosidases"/>
    <property type="match status" value="1"/>
</dbReference>
<dbReference type="Pfam" id="PF17189">
    <property type="entry name" value="Glyco_hydro_30C"/>
    <property type="match status" value="1"/>
</dbReference>
<dbReference type="InterPro" id="IPR001139">
    <property type="entry name" value="Glyco_hydro_30"/>
</dbReference>
<dbReference type="AlphaFoldDB" id="A0A921LDE3"/>
<dbReference type="InterPro" id="IPR033452">
    <property type="entry name" value="GH30_C"/>
</dbReference>
<keyword evidence="3 4" id="KW-0378">Hydrolase</keyword>